<evidence type="ECO:0000313" key="9">
    <source>
        <dbReference type="RefSeq" id="XP_022107109.1"/>
    </source>
</evidence>
<keyword evidence="3" id="KW-0810">Translation regulation</keyword>
<dbReference type="GO" id="GO:0006417">
    <property type="term" value="P:regulation of translation"/>
    <property type="evidence" value="ECO:0007669"/>
    <property type="project" value="UniProtKB-KW"/>
</dbReference>
<comment type="similarity">
    <text evidence="1 6">Belongs to the eukaryotic initiation factor 4E family.</text>
</comment>
<dbReference type="PROSITE" id="PS00813">
    <property type="entry name" value="IF4E"/>
    <property type="match status" value="1"/>
</dbReference>
<dbReference type="GO" id="GO:0016281">
    <property type="term" value="C:eukaryotic translation initiation factor 4F complex"/>
    <property type="evidence" value="ECO:0007669"/>
    <property type="project" value="TreeGrafter"/>
</dbReference>
<reference evidence="9" key="1">
    <citation type="submission" date="2025-08" db="UniProtKB">
        <authorList>
            <consortium name="RefSeq"/>
        </authorList>
    </citation>
    <scope>IDENTIFICATION</scope>
</reference>
<keyword evidence="8" id="KW-1185">Reference proteome</keyword>
<proteinExistence type="inferred from homology"/>
<dbReference type="Proteomes" id="UP000694845">
    <property type="component" value="Unplaced"/>
</dbReference>
<evidence type="ECO:0000256" key="3">
    <source>
        <dbReference type="ARBA" id="ARBA00022845"/>
    </source>
</evidence>
<dbReference type="Gene3D" id="3.30.760.10">
    <property type="entry name" value="RNA Cap, Translation Initiation Factor Eif4e"/>
    <property type="match status" value="1"/>
</dbReference>
<protein>
    <submittedName>
        <fullName evidence="9">Eukaryotic translation initiation factor 4E-like isoform X1</fullName>
    </submittedName>
</protein>
<organism evidence="8 9">
    <name type="scientific">Acanthaster planci</name>
    <name type="common">Crown-of-thorns starfish</name>
    <dbReference type="NCBI Taxonomy" id="133434"/>
    <lineage>
        <taxon>Eukaryota</taxon>
        <taxon>Metazoa</taxon>
        <taxon>Echinodermata</taxon>
        <taxon>Eleutherozoa</taxon>
        <taxon>Asterozoa</taxon>
        <taxon>Asteroidea</taxon>
        <taxon>Valvatacea</taxon>
        <taxon>Valvatida</taxon>
        <taxon>Acanthasteridae</taxon>
        <taxon>Acanthaster</taxon>
    </lineage>
</organism>
<evidence type="ECO:0000256" key="5">
    <source>
        <dbReference type="ARBA" id="ARBA00022917"/>
    </source>
</evidence>
<feature type="region of interest" description="Disordered" evidence="7">
    <location>
        <begin position="15"/>
        <end position="40"/>
    </location>
</feature>
<evidence type="ECO:0000256" key="2">
    <source>
        <dbReference type="ARBA" id="ARBA00022540"/>
    </source>
</evidence>
<dbReference type="GO" id="GO:0000340">
    <property type="term" value="F:RNA 7-methylguanosine cap binding"/>
    <property type="evidence" value="ECO:0007669"/>
    <property type="project" value="TreeGrafter"/>
</dbReference>
<sequence length="227" mass="25858">MLWRLLSGQRLTPLKEKPHDCKTTKSEGENETPTQSKEVVGPQEVIKHPLQNKWALWFFKNDKSKSWADNLRIITSFDTVEDFWALFNHIQCASKLQSGCDYSLFKDGIKPMWEDGKNKAGGRWLVNLGRPKPQDVDRFWLESLLFLIGESCDDESELVNGGVINVRSKGNKIAVWTGNYKKEEGIMKIGRGFKEVLHLPPKTLISYEAHADTMSKTGSVAKSRYVV</sequence>
<dbReference type="InterPro" id="IPR023398">
    <property type="entry name" value="TIF_eIF4e-like"/>
</dbReference>
<dbReference type="InterPro" id="IPR001040">
    <property type="entry name" value="TIF_eIF_4E"/>
</dbReference>
<dbReference type="GeneID" id="110988151"/>
<keyword evidence="4 6" id="KW-0694">RNA-binding</keyword>
<dbReference type="PANTHER" id="PTHR11960">
    <property type="entry name" value="EUKARYOTIC TRANSLATION INITIATION FACTOR 4E RELATED"/>
    <property type="match status" value="1"/>
</dbReference>
<evidence type="ECO:0000256" key="7">
    <source>
        <dbReference type="SAM" id="MobiDB-lite"/>
    </source>
</evidence>
<gene>
    <name evidence="9" type="primary">LOC110988151</name>
</gene>
<keyword evidence="5 6" id="KW-0648">Protein biosynthesis</keyword>
<dbReference type="OrthoDB" id="590761at2759"/>
<dbReference type="GO" id="GO:0003743">
    <property type="term" value="F:translation initiation factor activity"/>
    <property type="evidence" value="ECO:0007669"/>
    <property type="project" value="UniProtKB-KW"/>
</dbReference>
<dbReference type="InterPro" id="IPR019770">
    <property type="entry name" value="TIF_eIF_4E_CS"/>
</dbReference>
<dbReference type="KEGG" id="aplc:110988151"/>
<dbReference type="Pfam" id="PF01652">
    <property type="entry name" value="IF4E"/>
    <property type="match status" value="1"/>
</dbReference>
<dbReference type="AlphaFoldDB" id="A0A8B7ZNV7"/>
<name>A0A8B7ZNV7_ACAPL</name>
<evidence type="ECO:0000313" key="8">
    <source>
        <dbReference type="Proteomes" id="UP000694845"/>
    </source>
</evidence>
<evidence type="ECO:0000256" key="1">
    <source>
        <dbReference type="ARBA" id="ARBA00009860"/>
    </source>
</evidence>
<feature type="compositionally biased region" description="Basic and acidic residues" evidence="7">
    <location>
        <begin position="15"/>
        <end position="28"/>
    </location>
</feature>
<dbReference type="PANTHER" id="PTHR11960:SF8">
    <property type="entry name" value="EUKARYOTIC TRANSLATION INITIATION FACTOR 4E1-RELATED"/>
    <property type="match status" value="1"/>
</dbReference>
<evidence type="ECO:0000256" key="4">
    <source>
        <dbReference type="ARBA" id="ARBA00022884"/>
    </source>
</evidence>
<dbReference type="SUPFAM" id="SSF55418">
    <property type="entry name" value="eIF4e-like"/>
    <property type="match status" value="1"/>
</dbReference>
<keyword evidence="2 6" id="KW-0396">Initiation factor</keyword>
<accession>A0A8B7ZNV7</accession>
<evidence type="ECO:0000256" key="6">
    <source>
        <dbReference type="RuleBase" id="RU004374"/>
    </source>
</evidence>
<dbReference type="RefSeq" id="XP_022107109.1">
    <property type="nucleotide sequence ID" value="XM_022251417.1"/>
</dbReference>